<keyword evidence="3" id="KW-1185">Reference proteome</keyword>
<evidence type="ECO:0000256" key="1">
    <source>
        <dbReference type="SAM" id="MobiDB-lite"/>
    </source>
</evidence>
<dbReference type="AlphaFoldDB" id="A0A4U8UVX3"/>
<protein>
    <submittedName>
        <fullName evidence="2">Uncharacterized protein</fullName>
    </submittedName>
</protein>
<evidence type="ECO:0000313" key="3">
    <source>
        <dbReference type="Proteomes" id="UP000298663"/>
    </source>
</evidence>
<organism evidence="2 3">
    <name type="scientific">Steinernema carpocapsae</name>
    <name type="common">Entomopathogenic nematode</name>
    <dbReference type="NCBI Taxonomy" id="34508"/>
    <lineage>
        <taxon>Eukaryota</taxon>
        <taxon>Metazoa</taxon>
        <taxon>Ecdysozoa</taxon>
        <taxon>Nematoda</taxon>
        <taxon>Chromadorea</taxon>
        <taxon>Rhabditida</taxon>
        <taxon>Tylenchina</taxon>
        <taxon>Panagrolaimomorpha</taxon>
        <taxon>Strongyloidoidea</taxon>
        <taxon>Steinernematidae</taxon>
        <taxon>Steinernema</taxon>
    </lineage>
</organism>
<proteinExistence type="predicted"/>
<comment type="caution">
    <text evidence="2">The sequence shown here is derived from an EMBL/GenBank/DDBJ whole genome shotgun (WGS) entry which is preliminary data.</text>
</comment>
<reference evidence="2 3" key="1">
    <citation type="journal article" date="2015" name="Genome Biol.">
        <title>Comparative genomics of Steinernema reveals deeply conserved gene regulatory networks.</title>
        <authorList>
            <person name="Dillman A.R."/>
            <person name="Macchietto M."/>
            <person name="Porter C.F."/>
            <person name="Rogers A."/>
            <person name="Williams B."/>
            <person name="Antoshechkin I."/>
            <person name="Lee M.M."/>
            <person name="Goodwin Z."/>
            <person name="Lu X."/>
            <person name="Lewis E.E."/>
            <person name="Goodrich-Blair H."/>
            <person name="Stock S.P."/>
            <person name="Adams B.J."/>
            <person name="Sternberg P.W."/>
            <person name="Mortazavi A."/>
        </authorList>
    </citation>
    <scope>NUCLEOTIDE SEQUENCE [LARGE SCALE GENOMIC DNA]</scope>
    <source>
        <strain evidence="2 3">ALL</strain>
    </source>
</reference>
<dbReference type="Proteomes" id="UP000298663">
    <property type="component" value="Chromosome X"/>
</dbReference>
<dbReference type="EMBL" id="AZBU02000001">
    <property type="protein sequence ID" value="TMS36939.1"/>
    <property type="molecule type" value="Genomic_DNA"/>
</dbReference>
<accession>A0A4U8UVX3</accession>
<feature type="region of interest" description="Disordered" evidence="1">
    <location>
        <begin position="56"/>
        <end position="79"/>
    </location>
</feature>
<sequence length="124" mass="13681">MVEDNAKFPCGRRDACCSPVKDLMEDSPKVVLRNNHKDRACSGGNRRHTTHLGALRKSAHQHAEKQIRSAPGSSNLYGTRSSAVMFSSDSDLDNNDRFFVPNRRKRAVSGDYEGGAEQSDTEGN</sequence>
<dbReference type="EMBL" id="CM016762">
    <property type="protein sequence ID" value="TMS36939.1"/>
    <property type="molecule type" value="Genomic_DNA"/>
</dbReference>
<dbReference type="OrthoDB" id="197155at2759"/>
<feature type="region of interest" description="Disordered" evidence="1">
    <location>
        <begin position="103"/>
        <end position="124"/>
    </location>
</feature>
<reference evidence="2 3" key="2">
    <citation type="journal article" date="2019" name="G3 (Bethesda)">
        <title>Hybrid Assembly of the Genome of the Entomopathogenic Nematode Steinernema carpocapsae Identifies the X-Chromosome.</title>
        <authorList>
            <person name="Serra L."/>
            <person name="Macchietto M."/>
            <person name="Macias-Munoz A."/>
            <person name="McGill C.J."/>
            <person name="Rodriguez I.M."/>
            <person name="Rodriguez B."/>
            <person name="Murad R."/>
            <person name="Mortazavi A."/>
        </authorList>
    </citation>
    <scope>NUCLEOTIDE SEQUENCE [LARGE SCALE GENOMIC DNA]</scope>
    <source>
        <strain evidence="2 3">ALL</strain>
    </source>
</reference>
<evidence type="ECO:0000313" key="2">
    <source>
        <dbReference type="EMBL" id="TMS36939.1"/>
    </source>
</evidence>
<gene>
    <name evidence="2" type="ORF">L596_003991</name>
</gene>
<name>A0A4U8UVX3_STECR</name>